<dbReference type="Pfam" id="PF14472">
    <property type="entry name" value="DUF4429"/>
    <property type="match status" value="2"/>
</dbReference>
<gene>
    <name evidence="4" type="ORF">SAMN02745673_00864</name>
</gene>
<protein>
    <submittedName>
        <fullName evidence="4">Short C-terminal domain-containing protein</fullName>
    </submittedName>
</protein>
<dbReference type="InterPro" id="IPR018649">
    <property type="entry name" value="SHOCT"/>
</dbReference>
<keyword evidence="5" id="KW-1185">Reference proteome</keyword>
<accession>A0A1T4LYL1</accession>
<feature type="domain" description="DUF4429" evidence="3">
    <location>
        <begin position="143"/>
        <end position="230"/>
    </location>
</feature>
<sequence>MAELMGQDGTWTFDGDIVRVVPGHGRGVHRLRKELGEIAVPLPALAGIAYEPGRKGKGGRIRLRLREGADPLTQIAAGRLNEAADPYRMAVDPDRTGVAEYLVDEVRAALSLEQVPDGPTDRYLLPGPNAPLTASGEDGTALFDGERIILDWNWITEESKRAGGPRQVTLRELVRVEWLPAVGWESGYLRFRHHGDSANVPPKYDPYCLKLGWGTQKEYTTTALLAAAVTARLPHPFGTGASSPEPQREALTAAPQEEAASGEDHDVLLRRLRELAELHREGVLTEAEFAAAKQALLRRF</sequence>
<dbReference type="OrthoDB" id="3698908at2"/>
<evidence type="ECO:0000259" key="3">
    <source>
        <dbReference type="Pfam" id="PF14472"/>
    </source>
</evidence>
<dbReference type="EMBL" id="FUWS01000002">
    <property type="protein sequence ID" value="SJZ59554.1"/>
    <property type="molecule type" value="Genomic_DNA"/>
</dbReference>
<evidence type="ECO:0000313" key="5">
    <source>
        <dbReference type="Proteomes" id="UP000190637"/>
    </source>
</evidence>
<feature type="domain" description="SHOCT" evidence="2">
    <location>
        <begin position="271"/>
        <end position="297"/>
    </location>
</feature>
<evidence type="ECO:0000313" key="4">
    <source>
        <dbReference type="EMBL" id="SJZ59554.1"/>
    </source>
</evidence>
<dbReference type="AlphaFoldDB" id="A0A1T4LYL1"/>
<reference evidence="4 5" key="1">
    <citation type="submission" date="2017-02" db="EMBL/GenBank/DDBJ databases">
        <authorList>
            <person name="Peterson S.W."/>
        </authorList>
    </citation>
    <scope>NUCLEOTIDE SEQUENCE [LARGE SCALE GENOMIC DNA]</scope>
    <source>
        <strain evidence="4 5">DSM 45154</strain>
    </source>
</reference>
<proteinExistence type="predicted"/>
<dbReference type="Pfam" id="PF09851">
    <property type="entry name" value="SHOCT"/>
    <property type="match status" value="1"/>
</dbReference>
<evidence type="ECO:0000256" key="1">
    <source>
        <dbReference type="SAM" id="MobiDB-lite"/>
    </source>
</evidence>
<organism evidence="4 5">
    <name type="scientific">Marinactinospora thermotolerans DSM 45154</name>
    <dbReference type="NCBI Taxonomy" id="1122192"/>
    <lineage>
        <taxon>Bacteria</taxon>
        <taxon>Bacillati</taxon>
        <taxon>Actinomycetota</taxon>
        <taxon>Actinomycetes</taxon>
        <taxon>Streptosporangiales</taxon>
        <taxon>Nocardiopsidaceae</taxon>
        <taxon>Marinactinospora</taxon>
    </lineage>
</organism>
<evidence type="ECO:0000259" key="2">
    <source>
        <dbReference type="Pfam" id="PF09851"/>
    </source>
</evidence>
<dbReference type="Proteomes" id="UP000190637">
    <property type="component" value="Unassembled WGS sequence"/>
</dbReference>
<feature type="domain" description="DUF4429" evidence="3">
    <location>
        <begin position="11"/>
        <end position="107"/>
    </location>
</feature>
<dbReference type="InterPro" id="IPR027860">
    <property type="entry name" value="DUF4429"/>
</dbReference>
<feature type="region of interest" description="Disordered" evidence="1">
    <location>
        <begin position="236"/>
        <end position="263"/>
    </location>
</feature>
<dbReference type="RefSeq" id="WP_078760273.1">
    <property type="nucleotide sequence ID" value="NZ_FUWS01000002.1"/>
</dbReference>
<name>A0A1T4LYL1_9ACTN</name>